<dbReference type="SUPFAM" id="SSF116734">
    <property type="entry name" value="DNA methylase specificity domain"/>
    <property type="match status" value="1"/>
</dbReference>
<evidence type="ECO:0000256" key="2">
    <source>
        <dbReference type="ARBA" id="ARBA00023125"/>
    </source>
</evidence>
<accession>A0A645HQY4</accession>
<evidence type="ECO:0000256" key="1">
    <source>
        <dbReference type="ARBA" id="ARBA00022747"/>
    </source>
</evidence>
<sequence length="87" mass="10095">MWLKHLTITGTGTTQQQLTVPDFKKTEILVPKIDIMKSFSEIANVLYEKILFLKRENDKLMQIRDSILPKLMSGEIDVSEAEVRCER</sequence>
<dbReference type="GO" id="GO:0009307">
    <property type="term" value="P:DNA restriction-modification system"/>
    <property type="evidence" value="ECO:0007669"/>
    <property type="project" value="UniProtKB-KW"/>
</dbReference>
<dbReference type="EMBL" id="VSSQ01098547">
    <property type="protein sequence ID" value="MPN41471.1"/>
    <property type="molecule type" value="Genomic_DNA"/>
</dbReference>
<organism evidence="3">
    <name type="scientific">bioreactor metagenome</name>
    <dbReference type="NCBI Taxonomy" id="1076179"/>
    <lineage>
        <taxon>unclassified sequences</taxon>
        <taxon>metagenomes</taxon>
        <taxon>ecological metagenomes</taxon>
    </lineage>
</organism>
<dbReference type="GO" id="GO:0003677">
    <property type="term" value="F:DNA binding"/>
    <property type="evidence" value="ECO:0007669"/>
    <property type="project" value="UniProtKB-KW"/>
</dbReference>
<keyword evidence="2" id="KW-0238">DNA-binding</keyword>
<protein>
    <recommendedName>
        <fullName evidence="4">Type I restriction modification DNA specificity domain-containing protein</fullName>
    </recommendedName>
</protein>
<gene>
    <name evidence="3" type="ORF">SDC9_189017</name>
</gene>
<dbReference type="Gene3D" id="3.90.220.20">
    <property type="entry name" value="DNA methylase specificity domains"/>
    <property type="match status" value="1"/>
</dbReference>
<reference evidence="3" key="1">
    <citation type="submission" date="2019-08" db="EMBL/GenBank/DDBJ databases">
        <authorList>
            <person name="Kucharzyk K."/>
            <person name="Murdoch R.W."/>
            <person name="Higgins S."/>
            <person name="Loffler F."/>
        </authorList>
    </citation>
    <scope>NUCLEOTIDE SEQUENCE</scope>
</reference>
<dbReference type="InterPro" id="IPR052021">
    <property type="entry name" value="Type-I_RS_S_subunit"/>
</dbReference>
<comment type="caution">
    <text evidence="3">The sequence shown here is derived from an EMBL/GenBank/DDBJ whole genome shotgun (WGS) entry which is preliminary data.</text>
</comment>
<evidence type="ECO:0008006" key="4">
    <source>
        <dbReference type="Google" id="ProtNLM"/>
    </source>
</evidence>
<dbReference type="PANTHER" id="PTHR30408:SF13">
    <property type="entry name" value="TYPE I RESTRICTION ENZYME HINDI SPECIFICITY SUBUNIT"/>
    <property type="match status" value="1"/>
</dbReference>
<dbReference type="AlphaFoldDB" id="A0A645HQY4"/>
<dbReference type="PANTHER" id="PTHR30408">
    <property type="entry name" value="TYPE-1 RESTRICTION ENZYME ECOKI SPECIFICITY PROTEIN"/>
    <property type="match status" value="1"/>
</dbReference>
<keyword evidence="1" id="KW-0680">Restriction system</keyword>
<evidence type="ECO:0000313" key="3">
    <source>
        <dbReference type="EMBL" id="MPN41471.1"/>
    </source>
</evidence>
<proteinExistence type="predicted"/>
<name>A0A645HQY4_9ZZZZ</name>
<dbReference type="InterPro" id="IPR044946">
    <property type="entry name" value="Restrct_endonuc_typeI_TRD_sf"/>
</dbReference>